<keyword evidence="3" id="KW-0963">Cytoplasm</keyword>
<dbReference type="PANTHER" id="PTHR33799:SF1">
    <property type="entry name" value="PTS SYSTEM MANNOSE-SPECIFIC EIIAB COMPONENT-RELATED"/>
    <property type="match status" value="1"/>
</dbReference>
<dbReference type="SUPFAM" id="SSF53062">
    <property type="entry name" value="PTS system fructose IIA component-like"/>
    <property type="match status" value="1"/>
</dbReference>
<dbReference type="PROSITE" id="PS51096">
    <property type="entry name" value="PTS_EIIA_TYPE_4"/>
    <property type="match status" value="1"/>
</dbReference>
<dbReference type="InterPro" id="IPR004701">
    <property type="entry name" value="PTS_EIIA_man-typ"/>
</dbReference>
<dbReference type="InterPro" id="IPR036662">
    <property type="entry name" value="PTS_EIIA_man-typ_sf"/>
</dbReference>
<evidence type="ECO:0000313" key="11">
    <source>
        <dbReference type="Proteomes" id="UP000429958"/>
    </source>
</evidence>
<dbReference type="EMBL" id="VUMD01000002">
    <property type="protein sequence ID" value="MSS35466.1"/>
    <property type="molecule type" value="Genomic_DNA"/>
</dbReference>
<dbReference type="CDD" id="cd00006">
    <property type="entry name" value="PTS_IIA_man"/>
    <property type="match status" value="1"/>
</dbReference>
<proteinExistence type="predicted"/>
<dbReference type="InterPro" id="IPR051471">
    <property type="entry name" value="Bacterial_PTS_sugar_comp"/>
</dbReference>
<name>A0A7X2NIN5_9CLOT</name>
<dbReference type="GO" id="GO:0016301">
    <property type="term" value="F:kinase activity"/>
    <property type="evidence" value="ECO:0007669"/>
    <property type="project" value="UniProtKB-KW"/>
</dbReference>
<evidence type="ECO:0000256" key="1">
    <source>
        <dbReference type="ARBA" id="ARBA00004496"/>
    </source>
</evidence>
<evidence type="ECO:0000256" key="5">
    <source>
        <dbReference type="ARBA" id="ARBA00022679"/>
    </source>
</evidence>
<feature type="domain" description="PTS EIIA type-4" evidence="9">
    <location>
        <begin position="1"/>
        <end position="125"/>
    </location>
</feature>
<dbReference type="Gene3D" id="3.40.50.510">
    <property type="entry name" value="Phosphotransferase system, mannose-type IIA component"/>
    <property type="match status" value="1"/>
</dbReference>
<dbReference type="PANTHER" id="PTHR33799">
    <property type="entry name" value="PTS PERMEASE-RELATED-RELATED"/>
    <property type="match status" value="1"/>
</dbReference>
<dbReference type="Pfam" id="PF03610">
    <property type="entry name" value="EIIA-man"/>
    <property type="match status" value="1"/>
</dbReference>
<sequence length="143" mass="15831">MIGILVAGHGHFATGIRSAVELILGEQENFVAVDFPEGDTKTELEVNINEALQELSEMEHILIFCDIISGSPFNVSLMKTMDDSRVKIFYGTNLGMLVNTAMNRNMGDSWEELISDIIETGQSGVGTFESPENAKEQEDEDWD</sequence>
<evidence type="ECO:0000259" key="9">
    <source>
        <dbReference type="PROSITE" id="PS51096"/>
    </source>
</evidence>
<keyword evidence="2" id="KW-0813">Transport</keyword>
<keyword evidence="11" id="KW-1185">Reference proteome</keyword>
<feature type="region of interest" description="Disordered" evidence="8">
    <location>
        <begin position="122"/>
        <end position="143"/>
    </location>
</feature>
<evidence type="ECO:0000256" key="6">
    <source>
        <dbReference type="ARBA" id="ARBA00022683"/>
    </source>
</evidence>
<evidence type="ECO:0000313" key="10">
    <source>
        <dbReference type="EMBL" id="MSS35466.1"/>
    </source>
</evidence>
<dbReference type="NCBIfam" id="NF040761">
    <property type="entry name" value="AgaF"/>
    <property type="match status" value="1"/>
</dbReference>
<dbReference type="InterPro" id="IPR033887">
    <property type="entry name" value="PTS_IIA_man"/>
</dbReference>
<dbReference type="GO" id="GO:0016020">
    <property type="term" value="C:membrane"/>
    <property type="evidence" value="ECO:0007669"/>
    <property type="project" value="InterPro"/>
</dbReference>
<keyword evidence="7" id="KW-0418">Kinase</keyword>
<comment type="subcellular location">
    <subcellularLocation>
        <location evidence="1">Cytoplasm</location>
    </subcellularLocation>
</comment>
<keyword evidence="5" id="KW-0808">Transferase</keyword>
<dbReference type="Proteomes" id="UP000429958">
    <property type="component" value="Unassembled WGS sequence"/>
</dbReference>
<keyword evidence="6" id="KW-0598">Phosphotransferase system</keyword>
<evidence type="ECO:0000256" key="2">
    <source>
        <dbReference type="ARBA" id="ARBA00022448"/>
    </source>
</evidence>
<protein>
    <submittedName>
        <fullName evidence="10">PTS sugar transporter subunit IIA</fullName>
    </submittedName>
</protein>
<dbReference type="AlphaFoldDB" id="A0A7X2NIN5"/>
<evidence type="ECO:0000256" key="3">
    <source>
        <dbReference type="ARBA" id="ARBA00022490"/>
    </source>
</evidence>
<evidence type="ECO:0000256" key="8">
    <source>
        <dbReference type="SAM" id="MobiDB-lite"/>
    </source>
</evidence>
<reference evidence="10 11" key="1">
    <citation type="submission" date="2019-08" db="EMBL/GenBank/DDBJ databases">
        <title>In-depth cultivation of the pig gut microbiome towards novel bacterial diversity and tailored functional studies.</title>
        <authorList>
            <person name="Wylensek D."/>
            <person name="Hitch T.C.A."/>
            <person name="Clavel T."/>
        </authorList>
    </citation>
    <scope>NUCLEOTIDE SEQUENCE [LARGE SCALE GENOMIC DNA]</scope>
    <source>
        <strain evidence="10 11">WCA-389-WT-23D1</strain>
    </source>
</reference>
<gene>
    <name evidence="10" type="ORF">FYJ39_02435</name>
</gene>
<dbReference type="RefSeq" id="WP_154470881.1">
    <property type="nucleotide sequence ID" value="NZ_VUMD01000002.1"/>
</dbReference>
<organism evidence="10 11">
    <name type="scientific">Clostridium porci</name>
    <dbReference type="NCBI Taxonomy" id="2605778"/>
    <lineage>
        <taxon>Bacteria</taxon>
        <taxon>Bacillati</taxon>
        <taxon>Bacillota</taxon>
        <taxon>Clostridia</taxon>
        <taxon>Eubacteriales</taxon>
        <taxon>Clostridiaceae</taxon>
        <taxon>Clostridium</taxon>
    </lineage>
</organism>
<evidence type="ECO:0000256" key="7">
    <source>
        <dbReference type="ARBA" id="ARBA00022777"/>
    </source>
</evidence>
<comment type="caution">
    <text evidence="10">The sequence shown here is derived from an EMBL/GenBank/DDBJ whole genome shotgun (WGS) entry which is preliminary data.</text>
</comment>
<dbReference type="GO" id="GO:0005737">
    <property type="term" value="C:cytoplasm"/>
    <property type="evidence" value="ECO:0007669"/>
    <property type="project" value="UniProtKB-SubCell"/>
</dbReference>
<keyword evidence="4 10" id="KW-0762">Sugar transport</keyword>
<accession>A0A7X2NIN5</accession>
<evidence type="ECO:0000256" key="4">
    <source>
        <dbReference type="ARBA" id="ARBA00022597"/>
    </source>
</evidence>
<dbReference type="GO" id="GO:0009401">
    <property type="term" value="P:phosphoenolpyruvate-dependent sugar phosphotransferase system"/>
    <property type="evidence" value="ECO:0007669"/>
    <property type="project" value="UniProtKB-KW"/>
</dbReference>